<organism evidence="1 2">
    <name type="scientific">Mycolicibacterium sphagni</name>
    <dbReference type="NCBI Taxonomy" id="1786"/>
    <lineage>
        <taxon>Bacteria</taxon>
        <taxon>Bacillati</taxon>
        <taxon>Actinomycetota</taxon>
        <taxon>Actinomycetes</taxon>
        <taxon>Mycobacteriales</taxon>
        <taxon>Mycobacteriaceae</taxon>
        <taxon>Mycolicibacterium</taxon>
    </lineage>
</organism>
<evidence type="ECO:0000313" key="1">
    <source>
        <dbReference type="EMBL" id="OYN80834.1"/>
    </source>
</evidence>
<reference evidence="1 2" key="1">
    <citation type="submission" date="2017-07" db="EMBL/GenBank/DDBJ databases">
        <title>The new phylogeny of genus Mycobacterium.</title>
        <authorList>
            <person name="Tortoli E."/>
            <person name="Trovato A."/>
            <person name="Cirillo D.M."/>
        </authorList>
    </citation>
    <scope>NUCLEOTIDE SEQUENCE [LARGE SCALE GENOMIC DNA]</scope>
    <source>
        <strain evidence="1 2">ATCC 33027</strain>
    </source>
</reference>
<gene>
    <name evidence="1" type="ORF">CG716_08280</name>
</gene>
<dbReference type="GO" id="GO:0051213">
    <property type="term" value="F:dioxygenase activity"/>
    <property type="evidence" value="ECO:0007669"/>
    <property type="project" value="InterPro"/>
</dbReference>
<dbReference type="SUPFAM" id="SSF51182">
    <property type="entry name" value="RmlC-like cupins"/>
    <property type="match status" value="1"/>
</dbReference>
<dbReference type="EMBL" id="NOZR01000005">
    <property type="protein sequence ID" value="OYN80834.1"/>
    <property type="molecule type" value="Genomic_DNA"/>
</dbReference>
<dbReference type="Gene3D" id="2.60.120.10">
    <property type="entry name" value="Jelly Rolls"/>
    <property type="match status" value="2"/>
</dbReference>
<dbReference type="AlphaFoldDB" id="A0A255DNK0"/>
<dbReference type="RefSeq" id="WP_094478311.1">
    <property type="nucleotide sequence ID" value="NZ_NOZR01000005.1"/>
</dbReference>
<evidence type="ECO:0000313" key="2">
    <source>
        <dbReference type="Proteomes" id="UP000216063"/>
    </source>
</evidence>
<dbReference type="InterPro" id="IPR011051">
    <property type="entry name" value="RmlC_Cupin_sf"/>
</dbReference>
<proteinExistence type="predicted"/>
<comment type="caution">
    <text evidence="1">The sequence shown here is derived from an EMBL/GenBank/DDBJ whole genome shotgun (WGS) entry which is preliminary data.</text>
</comment>
<dbReference type="Proteomes" id="UP000216063">
    <property type="component" value="Unassembled WGS sequence"/>
</dbReference>
<dbReference type="InterPro" id="IPR047183">
    <property type="entry name" value="GDO-like"/>
</dbReference>
<accession>A0A255DNK0</accession>
<dbReference type="PANTHER" id="PTHR41517">
    <property type="entry name" value="1,2-DIOXYGENASE PROTEIN-RELATED"/>
    <property type="match status" value="1"/>
</dbReference>
<dbReference type="InterPro" id="IPR014710">
    <property type="entry name" value="RmlC-like_jellyroll"/>
</dbReference>
<keyword evidence="2" id="KW-1185">Reference proteome</keyword>
<protein>
    <submittedName>
        <fullName evidence="1">Cupin</fullName>
    </submittedName>
</protein>
<dbReference type="PANTHER" id="PTHR41517:SF1">
    <property type="entry name" value="CUPIN"/>
    <property type="match status" value="1"/>
</dbReference>
<name>A0A255DNK0_9MYCO</name>
<sequence length="350" mass="38235">MSGKIANCRADFGRKRARQPFVREDCPVPNIATPPQSAHLTAEAQYFDYSSAANPLRQGLISSVPYRAFSPEFFADGPTRIQPLDLSDELGCAGPATSPALCANFIRIARGSIMTTAEASSQLFFVFSGSGRTDACGETIHWTAGDFLVLPAHGHALHSSDGEAGLYWVHDAPLLRYLGASPTVARFAPTFYEHSKAQEKLTQILEDPTTATANRVSVLLANSQFPQTRTITHTLWAMFGILPAGQVQYPHRHESVALDFVIDCQPGCYTMIGTELDESGMIKDGHREDWSPGASFVTPPGYWHSHHNESGADAHVLPIQDAGLHTYLRTLEITFSHPGHDRTAHISQKP</sequence>
<dbReference type="OrthoDB" id="285029at2"/>
<dbReference type="CDD" id="cd02216">
    <property type="entry name" value="cupin_GDO-like_N"/>
    <property type="match status" value="1"/>
</dbReference>